<evidence type="ECO:0000313" key="4">
    <source>
        <dbReference type="Proteomes" id="UP001180020"/>
    </source>
</evidence>
<protein>
    <submittedName>
        <fullName evidence="3">Pentatricopeptide repeat-containing protein</fullName>
    </submittedName>
</protein>
<accession>A0AAV9EMS8</accession>
<dbReference type="InterPro" id="IPR002885">
    <property type="entry name" value="PPR_rpt"/>
</dbReference>
<evidence type="ECO:0000256" key="2">
    <source>
        <dbReference type="PROSITE-ProRule" id="PRU00708"/>
    </source>
</evidence>
<feature type="repeat" description="PPR" evidence="2">
    <location>
        <begin position="11"/>
        <end position="45"/>
    </location>
</feature>
<dbReference type="Gene3D" id="1.25.40.10">
    <property type="entry name" value="Tetratricopeptide repeat domain"/>
    <property type="match status" value="4"/>
</dbReference>
<dbReference type="InterPro" id="IPR046848">
    <property type="entry name" value="E_motif"/>
</dbReference>
<proteinExistence type="predicted"/>
<name>A0AAV9EMS8_ACOCL</name>
<keyword evidence="1" id="KW-0677">Repeat</keyword>
<dbReference type="PANTHER" id="PTHR47926">
    <property type="entry name" value="PENTATRICOPEPTIDE REPEAT-CONTAINING PROTEIN"/>
    <property type="match status" value="1"/>
</dbReference>
<dbReference type="InterPro" id="IPR046960">
    <property type="entry name" value="PPR_At4g14850-like_plant"/>
</dbReference>
<dbReference type="Pfam" id="PF20431">
    <property type="entry name" value="E_motif"/>
    <property type="match status" value="1"/>
</dbReference>
<sequence length="395" mass="43135">MITARATTTNSVIAWNTIIRSHVRLGDHETALSVYLRMIRAAHLPDSYTLPLALKASAALYDSSFSRQLHSTASKLGLASHEFVESALISSYAKLGHLDFASQLFDENPRPRLGSFNALISGFAQVGRSKDAILTFVRLVNRGLTPDDVTMVSVASACGGLGDLDLASQAHSQIHKWVIPLRPTTYLSNSLVDMYSKCGRTDLARRVFDETMNRDVSTWSTMIMGLATHGEAAHALEMFEEMRFRGVAPNRVTLIGVLLACAHAGMVEEGRRHFEAMEREYGVARAPQHYGILIDMYGRAVRIREGGEVAGEAVEAGAVDAVVLGSLMGACEKHGEVAVGEWVAARMEEVEPGNDGIYVAMSNINAKAGMWGEVERLRRWMRGRRVSKVPGCSLS</sequence>
<dbReference type="NCBIfam" id="TIGR00756">
    <property type="entry name" value="PPR"/>
    <property type="match status" value="4"/>
</dbReference>
<dbReference type="InterPro" id="IPR011990">
    <property type="entry name" value="TPR-like_helical_dom_sf"/>
</dbReference>
<reference evidence="3" key="1">
    <citation type="journal article" date="2023" name="Nat. Commun.">
        <title>Diploid and tetraploid genomes of Acorus and the evolution of monocots.</title>
        <authorList>
            <person name="Ma L."/>
            <person name="Liu K.W."/>
            <person name="Li Z."/>
            <person name="Hsiao Y.Y."/>
            <person name="Qi Y."/>
            <person name="Fu T."/>
            <person name="Tang G.D."/>
            <person name="Zhang D."/>
            <person name="Sun W.H."/>
            <person name="Liu D.K."/>
            <person name="Li Y."/>
            <person name="Chen G.Z."/>
            <person name="Liu X.D."/>
            <person name="Liao X.Y."/>
            <person name="Jiang Y.T."/>
            <person name="Yu X."/>
            <person name="Hao Y."/>
            <person name="Huang J."/>
            <person name="Zhao X.W."/>
            <person name="Ke S."/>
            <person name="Chen Y.Y."/>
            <person name="Wu W.L."/>
            <person name="Hsu J.L."/>
            <person name="Lin Y.F."/>
            <person name="Huang M.D."/>
            <person name="Li C.Y."/>
            <person name="Huang L."/>
            <person name="Wang Z.W."/>
            <person name="Zhao X."/>
            <person name="Zhong W.Y."/>
            <person name="Peng D.H."/>
            <person name="Ahmad S."/>
            <person name="Lan S."/>
            <person name="Zhang J.S."/>
            <person name="Tsai W.C."/>
            <person name="Van de Peer Y."/>
            <person name="Liu Z.J."/>
        </authorList>
    </citation>
    <scope>NUCLEOTIDE SEQUENCE</scope>
    <source>
        <strain evidence="3">CP</strain>
    </source>
</reference>
<dbReference type="FunFam" id="1.25.40.10:FF:000090">
    <property type="entry name" value="Pentatricopeptide repeat-containing protein, chloroplastic"/>
    <property type="match status" value="1"/>
</dbReference>
<dbReference type="Pfam" id="PF01535">
    <property type="entry name" value="PPR"/>
    <property type="match status" value="4"/>
</dbReference>
<dbReference type="PANTHER" id="PTHR47926:SF491">
    <property type="entry name" value="(WILD MALAYSIAN BANANA) HYPOTHETICAL PROTEIN"/>
    <property type="match status" value="1"/>
</dbReference>
<dbReference type="Proteomes" id="UP001180020">
    <property type="component" value="Unassembled WGS sequence"/>
</dbReference>
<evidence type="ECO:0000256" key="1">
    <source>
        <dbReference type="ARBA" id="ARBA00022737"/>
    </source>
</evidence>
<dbReference type="EMBL" id="JAUJYO010000006">
    <property type="protein sequence ID" value="KAK1314771.1"/>
    <property type="molecule type" value="Genomic_DNA"/>
</dbReference>
<dbReference type="FunFam" id="1.25.40.10:FF:000344">
    <property type="entry name" value="Pentatricopeptide repeat-containing protein"/>
    <property type="match status" value="1"/>
</dbReference>
<feature type="repeat" description="PPR" evidence="2">
    <location>
        <begin position="215"/>
        <end position="249"/>
    </location>
</feature>
<dbReference type="GO" id="GO:0009451">
    <property type="term" value="P:RNA modification"/>
    <property type="evidence" value="ECO:0007669"/>
    <property type="project" value="InterPro"/>
</dbReference>
<dbReference type="GO" id="GO:0003723">
    <property type="term" value="F:RNA binding"/>
    <property type="evidence" value="ECO:0007669"/>
    <property type="project" value="InterPro"/>
</dbReference>
<comment type="caution">
    <text evidence="3">The sequence shown here is derived from an EMBL/GenBank/DDBJ whole genome shotgun (WGS) entry which is preliminary data.</text>
</comment>
<gene>
    <name evidence="3" type="primary">PCMP-E21</name>
    <name evidence="3" type="ORF">QJS10_CPA06g00790</name>
</gene>
<dbReference type="PROSITE" id="PS51375">
    <property type="entry name" value="PPR"/>
    <property type="match status" value="3"/>
</dbReference>
<dbReference type="AlphaFoldDB" id="A0AAV9EMS8"/>
<evidence type="ECO:0000313" key="3">
    <source>
        <dbReference type="EMBL" id="KAK1314771.1"/>
    </source>
</evidence>
<dbReference type="Pfam" id="PF13041">
    <property type="entry name" value="PPR_2"/>
    <property type="match status" value="1"/>
</dbReference>
<organism evidence="3 4">
    <name type="scientific">Acorus calamus</name>
    <name type="common">Sweet flag</name>
    <dbReference type="NCBI Taxonomy" id="4465"/>
    <lineage>
        <taxon>Eukaryota</taxon>
        <taxon>Viridiplantae</taxon>
        <taxon>Streptophyta</taxon>
        <taxon>Embryophyta</taxon>
        <taxon>Tracheophyta</taxon>
        <taxon>Spermatophyta</taxon>
        <taxon>Magnoliopsida</taxon>
        <taxon>Liliopsida</taxon>
        <taxon>Acoraceae</taxon>
        <taxon>Acorus</taxon>
    </lineage>
</organism>
<feature type="repeat" description="PPR" evidence="2">
    <location>
        <begin position="112"/>
        <end position="146"/>
    </location>
</feature>
<keyword evidence="4" id="KW-1185">Reference proteome</keyword>
<reference evidence="3" key="2">
    <citation type="submission" date="2023-06" db="EMBL/GenBank/DDBJ databases">
        <authorList>
            <person name="Ma L."/>
            <person name="Liu K.-W."/>
            <person name="Li Z."/>
            <person name="Hsiao Y.-Y."/>
            <person name="Qi Y."/>
            <person name="Fu T."/>
            <person name="Tang G."/>
            <person name="Zhang D."/>
            <person name="Sun W.-H."/>
            <person name="Liu D.-K."/>
            <person name="Li Y."/>
            <person name="Chen G.-Z."/>
            <person name="Liu X.-D."/>
            <person name="Liao X.-Y."/>
            <person name="Jiang Y.-T."/>
            <person name="Yu X."/>
            <person name="Hao Y."/>
            <person name="Huang J."/>
            <person name="Zhao X.-W."/>
            <person name="Ke S."/>
            <person name="Chen Y.-Y."/>
            <person name="Wu W.-L."/>
            <person name="Hsu J.-L."/>
            <person name="Lin Y.-F."/>
            <person name="Huang M.-D."/>
            <person name="Li C.-Y."/>
            <person name="Huang L."/>
            <person name="Wang Z.-W."/>
            <person name="Zhao X."/>
            <person name="Zhong W.-Y."/>
            <person name="Peng D.-H."/>
            <person name="Ahmad S."/>
            <person name="Lan S."/>
            <person name="Zhang J.-S."/>
            <person name="Tsai W.-C."/>
            <person name="Van De Peer Y."/>
            <person name="Liu Z.-J."/>
        </authorList>
    </citation>
    <scope>NUCLEOTIDE SEQUENCE</scope>
    <source>
        <strain evidence="3">CP</strain>
        <tissue evidence="3">Leaves</tissue>
    </source>
</reference>